<dbReference type="GO" id="GO:0051015">
    <property type="term" value="F:actin filament binding"/>
    <property type="evidence" value="ECO:0007669"/>
    <property type="project" value="EnsemblFungi"/>
</dbReference>
<dbReference type="InterPro" id="IPR007188">
    <property type="entry name" value="ARPC2"/>
</dbReference>
<dbReference type="GO" id="GO:0060090">
    <property type="term" value="F:molecular adaptor activity"/>
    <property type="evidence" value="ECO:0007669"/>
    <property type="project" value="EnsemblFungi"/>
</dbReference>
<sequence length="338" mass="39514">MLQLESENLLIQETFSKAFEANYEPTNLDRIITDFDFTTYHISTPELKTKILFSIKIKCFEDLVKYGVFEILKLKYSTPNITILSEPQQGYDFSLYIDIENLKFNNEDEKLELIENLSLLKRNCFSAPFLKAFNRYDELSKLSPPDPNNLYGVDNITSDTNKEEVLTISYRDLESIYIKPSNDRVTVIFSTIFKDETDKVLSKVFLQEFSDARKRSVQKAPQVINSHKEPPLEIRHLIRPTTSEGQTSYITFVLFPRHLTQAARWNTITHIQLFRSYFHYHIKIAKCYLHQRMRYRVSGFMKVLNRAKIDSDEGELAADGSGVKERKTATGRRFEVRI</sequence>
<comment type="function">
    <text evidence="6">Functions as actin-binding component of the Arp2/3 complex which is involved in regulation of actin polymerization and together with an activating nucleation-promoting factor (NPF) mediates the formation of branched actin networks.</text>
</comment>
<keyword evidence="4 6" id="KW-0009">Actin-binding</keyword>
<dbReference type="GO" id="GO:0000226">
    <property type="term" value="P:microtubule cytoskeleton organization"/>
    <property type="evidence" value="ECO:0007669"/>
    <property type="project" value="EnsemblFungi"/>
</dbReference>
<dbReference type="Proteomes" id="UP000094236">
    <property type="component" value="Unassembled WGS sequence"/>
</dbReference>
<name>A0A1E4TVZ8_PACTA</name>
<dbReference type="GO" id="GO:0034314">
    <property type="term" value="P:Arp2/3 complex-mediated actin nucleation"/>
    <property type="evidence" value="ECO:0007669"/>
    <property type="project" value="EnsemblFungi"/>
</dbReference>
<organism evidence="7 8">
    <name type="scientific">Pachysolen tannophilus NRRL Y-2460</name>
    <dbReference type="NCBI Taxonomy" id="669874"/>
    <lineage>
        <taxon>Eukaryota</taxon>
        <taxon>Fungi</taxon>
        <taxon>Dikarya</taxon>
        <taxon>Ascomycota</taxon>
        <taxon>Saccharomycotina</taxon>
        <taxon>Pichiomycetes</taxon>
        <taxon>Pachysolenaceae</taxon>
        <taxon>Pachysolen</taxon>
    </lineage>
</organism>
<evidence type="ECO:0000313" key="7">
    <source>
        <dbReference type="EMBL" id="ODV95911.1"/>
    </source>
</evidence>
<dbReference type="GO" id="GO:0072697">
    <property type="term" value="P:protein localization to cell cortex"/>
    <property type="evidence" value="ECO:0007669"/>
    <property type="project" value="EnsemblFungi"/>
</dbReference>
<dbReference type="InterPro" id="IPR034666">
    <property type="entry name" value="ARPC2/4"/>
</dbReference>
<proteinExistence type="inferred from homology"/>
<protein>
    <recommendedName>
        <fullName evidence="6">Arp2/3 complex 34 kDa subunit</fullName>
    </recommendedName>
</protein>
<dbReference type="STRING" id="669874.A0A1E4TVZ8"/>
<keyword evidence="3 6" id="KW-0963">Cytoplasm</keyword>
<dbReference type="PANTHER" id="PTHR12058">
    <property type="entry name" value="ARP2/3 COMPLEX 34 KDA SUBUNIT"/>
    <property type="match status" value="1"/>
</dbReference>
<dbReference type="GO" id="GO:0005829">
    <property type="term" value="C:cytosol"/>
    <property type="evidence" value="ECO:0007669"/>
    <property type="project" value="EnsemblFungi"/>
</dbReference>
<reference evidence="8" key="1">
    <citation type="submission" date="2016-05" db="EMBL/GenBank/DDBJ databases">
        <title>Comparative genomics of biotechnologically important yeasts.</title>
        <authorList>
            <consortium name="DOE Joint Genome Institute"/>
            <person name="Riley R."/>
            <person name="Haridas S."/>
            <person name="Wolfe K.H."/>
            <person name="Lopes M.R."/>
            <person name="Hittinger C.T."/>
            <person name="Goker M."/>
            <person name="Salamov A."/>
            <person name="Wisecaver J."/>
            <person name="Long T.M."/>
            <person name="Aerts A.L."/>
            <person name="Barry K."/>
            <person name="Choi C."/>
            <person name="Clum A."/>
            <person name="Coughlan A.Y."/>
            <person name="Deshpande S."/>
            <person name="Douglass A.P."/>
            <person name="Hanson S.J."/>
            <person name="Klenk H.-P."/>
            <person name="Labutti K."/>
            <person name="Lapidus A."/>
            <person name="Lindquist E."/>
            <person name="Lipzen A."/>
            <person name="Meier-Kolthoff J.P."/>
            <person name="Ohm R.A."/>
            <person name="Otillar R.P."/>
            <person name="Pangilinan J."/>
            <person name="Peng Y."/>
            <person name="Rokas A."/>
            <person name="Rosa C.A."/>
            <person name="Scheuner C."/>
            <person name="Sibirny A.A."/>
            <person name="Slot J.C."/>
            <person name="Stielow J.B."/>
            <person name="Sun H."/>
            <person name="Kurtzman C.P."/>
            <person name="Blackwell M."/>
            <person name="Grigoriev I.V."/>
            <person name="Jeffries T.W."/>
        </authorList>
    </citation>
    <scope>NUCLEOTIDE SEQUENCE [LARGE SCALE GENOMIC DNA]</scope>
    <source>
        <strain evidence="8">NRRL Y-2460</strain>
    </source>
</reference>
<evidence type="ECO:0000313" key="8">
    <source>
        <dbReference type="Proteomes" id="UP000094236"/>
    </source>
</evidence>
<evidence type="ECO:0000256" key="6">
    <source>
        <dbReference type="RuleBase" id="RU364015"/>
    </source>
</evidence>
<gene>
    <name evidence="7" type="ORF">PACTADRAFT_49346</name>
</gene>
<evidence type="ECO:0000256" key="3">
    <source>
        <dbReference type="ARBA" id="ARBA00022490"/>
    </source>
</evidence>
<evidence type="ECO:0000256" key="1">
    <source>
        <dbReference type="ARBA" id="ARBA00004245"/>
    </source>
</evidence>
<dbReference type="AlphaFoldDB" id="A0A1E4TVZ8"/>
<dbReference type="GO" id="GO:0044396">
    <property type="term" value="P:actin cortical patch organization"/>
    <property type="evidence" value="ECO:0007669"/>
    <property type="project" value="EnsemblFungi"/>
</dbReference>
<dbReference type="GO" id="GO:0005516">
    <property type="term" value="F:calmodulin binding"/>
    <property type="evidence" value="ECO:0007669"/>
    <property type="project" value="EnsemblFungi"/>
</dbReference>
<dbReference type="SUPFAM" id="SSF69645">
    <property type="entry name" value="Arp2/3 complex subunits"/>
    <property type="match status" value="2"/>
</dbReference>
<evidence type="ECO:0000256" key="4">
    <source>
        <dbReference type="ARBA" id="ARBA00023203"/>
    </source>
</evidence>
<evidence type="ECO:0000256" key="5">
    <source>
        <dbReference type="ARBA" id="ARBA00023212"/>
    </source>
</evidence>
<dbReference type="GO" id="GO:0030041">
    <property type="term" value="P:actin filament polymerization"/>
    <property type="evidence" value="ECO:0007669"/>
    <property type="project" value="InterPro"/>
</dbReference>
<dbReference type="Pfam" id="PF04045">
    <property type="entry name" value="P34-Arc"/>
    <property type="match status" value="1"/>
</dbReference>
<dbReference type="GO" id="GO:0005885">
    <property type="term" value="C:Arp2/3 protein complex"/>
    <property type="evidence" value="ECO:0007669"/>
    <property type="project" value="EnsemblFungi"/>
</dbReference>
<dbReference type="OrthoDB" id="148331at2759"/>
<keyword evidence="5 6" id="KW-0206">Cytoskeleton</keyword>
<dbReference type="PANTHER" id="PTHR12058:SF0">
    <property type="entry name" value="ACTIN-RELATED PROTEIN 2_3 COMPLEX SUBUNIT 2"/>
    <property type="match status" value="1"/>
</dbReference>
<evidence type="ECO:0000256" key="2">
    <source>
        <dbReference type="ARBA" id="ARBA00007192"/>
    </source>
</evidence>
<accession>A0A1E4TVZ8</accession>
<comment type="similarity">
    <text evidence="2 6">Belongs to the ARPC2 family.</text>
</comment>
<dbReference type="GO" id="GO:0005200">
    <property type="term" value="F:structural constituent of cytoskeleton"/>
    <property type="evidence" value="ECO:0007669"/>
    <property type="project" value="TreeGrafter"/>
</dbReference>
<dbReference type="Gene3D" id="3.30.1460.20">
    <property type="match status" value="2"/>
</dbReference>
<dbReference type="GO" id="GO:0006898">
    <property type="term" value="P:receptor-mediated endocytosis"/>
    <property type="evidence" value="ECO:0007669"/>
    <property type="project" value="EnsemblFungi"/>
</dbReference>
<dbReference type="FunFam" id="3.30.1460.20:FF:000009">
    <property type="entry name" value="Arp2/3 complex 34 kDa subunit"/>
    <property type="match status" value="1"/>
</dbReference>
<comment type="subunit">
    <text evidence="6">Component of the Arp2/3 complex.</text>
</comment>
<comment type="subcellular location">
    <subcellularLocation>
        <location evidence="1 6">Cytoplasm</location>
        <location evidence="1 6">Cytoskeleton</location>
    </subcellularLocation>
</comment>
<keyword evidence="8" id="KW-1185">Reference proteome</keyword>
<dbReference type="EMBL" id="KV454013">
    <property type="protein sequence ID" value="ODV95911.1"/>
    <property type="molecule type" value="Genomic_DNA"/>
</dbReference>